<dbReference type="EMBL" id="DMAI01000084">
    <property type="protein sequence ID" value="HAE46814.1"/>
    <property type="molecule type" value="Genomic_DNA"/>
</dbReference>
<dbReference type="PANTHER" id="PTHR45138:SF9">
    <property type="entry name" value="DIGUANYLATE CYCLASE DGCM-RELATED"/>
    <property type="match status" value="1"/>
</dbReference>
<feature type="transmembrane region" description="Helical" evidence="9">
    <location>
        <begin position="309"/>
        <end position="330"/>
    </location>
</feature>
<accession>A0A3B9IG24</accession>
<dbReference type="Pfam" id="PF00990">
    <property type="entry name" value="GGDEF"/>
    <property type="match status" value="1"/>
</dbReference>
<dbReference type="InterPro" id="IPR029151">
    <property type="entry name" value="Sensor-like_sf"/>
</dbReference>
<evidence type="ECO:0000256" key="2">
    <source>
        <dbReference type="ARBA" id="ARBA00012528"/>
    </source>
</evidence>
<organism evidence="12 13">
    <name type="scientific">Tistrella mobilis</name>
    <dbReference type="NCBI Taxonomy" id="171437"/>
    <lineage>
        <taxon>Bacteria</taxon>
        <taxon>Pseudomonadati</taxon>
        <taxon>Pseudomonadota</taxon>
        <taxon>Alphaproteobacteria</taxon>
        <taxon>Geminicoccales</taxon>
        <taxon>Geminicoccaceae</taxon>
        <taxon>Tistrella</taxon>
    </lineage>
</organism>
<dbReference type="GO" id="GO:0005886">
    <property type="term" value="C:plasma membrane"/>
    <property type="evidence" value="ECO:0007669"/>
    <property type="project" value="UniProtKB-SubCell"/>
</dbReference>
<dbReference type="SMART" id="SM00304">
    <property type="entry name" value="HAMP"/>
    <property type="match status" value="1"/>
</dbReference>
<dbReference type="InterPro" id="IPR043128">
    <property type="entry name" value="Rev_trsase/Diguanyl_cyclase"/>
</dbReference>
<dbReference type="InterPro" id="IPR000160">
    <property type="entry name" value="GGDEF_dom"/>
</dbReference>
<comment type="caution">
    <text evidence="12">The sequence shown here is derived from an EMBL/GenBank/DDBJ whole genome shotgun (WGS) entry which is preliminary data.</text>
</comment>
<keyword evidence="6 9" id="KW-0472">Membrane</keyword>
<keyword evidence="5 9" id="KW-1133">Transmembrane helix</keyword>
<dbReference type="Pfam" id="PF02743">
    <property type="entry name" value="dCache_1"/>
    <property type="match status" value="1"/>
</dbReference>
<dbReference type="GO" id="GO:0007165">
    <property type="term" value="P:signal transduction"/>
    <property type="evidence" value="ECO:0007669"/>
    <property type="project" value="InterPro"/>
</dbReference>
<evidence type="ECO:0000313" key="12">
    <source>
        <dbReference type="EMBL" id="HAE46814.1"/>
    </source>
</evidence>
<dbReference type="Gene3D" id="3.30.450.20">
    <property type="entry name" value="PAS domain"/>
    <property type="match status" value="1"/>
</dbReference>
<comment type="subcellular location">
    <subcellularLocation>
        <location evidence="1">Cell membrane</location>
        <topology evidence="1">Multi-pass membrane protein</topology>
    </subcellularLocation>
</comment>
<sequence>MATATGPDSGILRPRRLRRPGLRTLLAVTMAGLALTTVVLLALVVAEVAGRRQAAEIGDGLDELAFQMSDKLDRAMFERWRDIRIIAARPVLRGDDTTAKRVALEILQQTYPDYAWIGFTDPQGRVLASTGGLLEGEDVSARPWFAGALNGPFVGDVHKALLLERLLTNPDPGTPLRFVDVSMPVMAEGGLIGVVGAHLSWSWADDIRRSLIAPGESRSGTDILVVDKDGAVLLGPRALEGQKLDLPGLAAGTTDPGPRVETWPDDGRAYLTALHRSQGFRDYPGLGWTVVVRQPVDQALTPVRDLRRLILWGAVAIAATACGFALWLAARIASPLDRLSRAARRVGETSSPDEVPLDGGYREVRDLAWSLQRMIAALTQKQEELVRANLGLEARVAERTAELTAEIAERRKVEQEREDLIQRLKQMAETDFLTGVMNRRSFFDIAGRELAAARRYVRALAVIVLDIDHFKRINDRYGHGTGDEILKGVAKRLADEMRAGDILARFGGEEFVILLQEADQDAAVATAERLRTALADRSFGLIDGSCLTVTASLGLATADFETGSIDDLITRADAALYRAKEAGRNRVEVG</sequence>
<proteinExistence type="predicted"/>
<evidence type="ECO:0000256" key="5">
    <source>
        <dbReference type="ARBA" id="ARBA00022989"/>
    </source>
</evidence>
<feature type="transmembrane region" description="Helical" evidence="9">
    <location>
        <begin position="25"/>
        <end position="46"/>
    </location>
</feature>
<dbReference type="SUPFAM" id="SSF55073">
    <property type="entry name" value="Nucleotide cyclase"/>
    <property type="match status" value="1"/>
</dbReference>
<dbReference type="GO" id="GO:0052621">
    <property type="term" value="F:diguanylate cyclase activity"/>
    <property type="evidence" value="ECO:0007669"/>
    <property type="project" value="UniProtKB-EC"/>
</dbReference>
<feature type="coiled-coil region" evidence="8">
    <location>
        <begin position="398"/>
        <end position="430"/>
    </location>
</feature>
<dbReference type="InterPro" id="IPR003660">
    <property type="entry name" value="HAMP_dom"/>
</dbReference>
<dbReference type="Gene3D" id="6.10.340.10">
    <property type="match status" value="1"/>
</dbReference>
<gene>
    <name evidence="12" type="ORF">DCK97_05285</name>
</gene>
<keyword evidence="3" id="KW-1003">Cell membrane</keyword>
<dbReference type="InterPro" id="IPR029787">
    <property type="entry name" value="Nucleotide_cyclase"/>
</dbReference>
<dbReference type="EC" id="2.7.7.65" evidence="2"/>
<evidence type="ECO:0000256" key="6">
    <source>
        <dbReference type="ARBA" id="ARBA00023136"/>
    </source>
</evidence>
<dbReference type="FunFam" id="3.30.70.270:FF:000001">
    <property type="entry name" value="Diguanylate cyclase domain protein"/>
    <property type="match status" value="1"/>
</dbReference>
<evidence type="ECO:0000256" key="3">
    <source>
        <dbReference type="ARBA" id="ARBA00022475"/>
    </source>
</evidence>
<feature type="domain" description="HAMP" evidence="10">
    <location>
        <begin position="330"/>
        <end position="383"/>
    </location>
</feature>
<evidence type="ECO:0000256" key="7">
    <source>
        <dbReference type="ARBA" id="ARBA00034247"/>
    </source>
</evidence>
<dbReference type="CDD" id="cd12914">
    <property type="entry name" value="PDC1_DGC_like"/>
    <property type="match status" value="1"/>
</dbReference>
<dbReference type="PANTHER" id="PTHR45138">
    <property type="entry name" value="REGULATORY COMPONENTS OF SENSORY TRANSDUCTION SYSTEM"/>
    <property type="match status" value="1"/>
</dbReference>
<keyword evidence="4 9" id="KW-0812">Transmembrane</keyword>
<dbReference type="PROSITE" id="PS50887">
    <property type="entry name" value="GGDEF"/>
    <property type="match status" value="1"/>
</dbReference>
<dbReference type="Proteomes" id="UP000257706">
    <property type="component" value="Unassembled WGS sequence"/>
</dbReference>
<dbReference type="Gene3D" id="3.30.70.270">
    <property type="match status" value="1"/>
</dbReference>
<dbReference type="SMART" id="SM00267">
    <property type="entry name" value="GGDEF"/>
    <property type="match status" value="1"/>
</dbReference>
<reference evidence="12 13" key="1">
    <citation type="journal article" date="2018" name="Nat. Biotechnol.">
        <title>A standardized bacterial taxonomy based on genome phylogeny substantially revises the tree of life.</title>
        <authorList>
            <person name="Parks D.H."/>
            <person name="Chuvochina M."/>
            <person name="Waite D.W."/>
            <person name="Rinke C."/>
            <person name="Skarshewski A."/>
            <person name="Chaumeil P.A."/>
            <person name="Hugenholtz P."/>
        </authorList>
    </citation>
    <scope>NUCLEOTIDE SEQUENCE [LARGE SCALE GENOMIC DNA]</scope>
    <source>
        <strain evidence="12">UBA8739</strain>
    </source>
</reference>
<comment type="catalytic activity">
    <reaction evidence="7">
        <text>2 GTP = 3',3'-c-di-GMP + 2 diphosphate</text>
        <dbReference type="Rhea" id="RHEA:24898"/>
        <dbReference type="ChEBI" id="CHEBI:33019"/>
        <dbReference type="ChEBI" id="CHEBI:37565"/>
        <dbReference type="ChEBI" id="CHEBI:58805"/>
        <dbReference type="EC" id="2.7.7.65"/>
    </reaction>
</comment>
<feature type="domain" description="GGDEF" evidence="11">
    <location>
        <begin position="458"/>
        <end position="590"/>
    </location>
</feature>
<protein>
    <recommendedName>
        <fullName evidence="2">diguanylate cyclase</fullName>
        <ecNumber evidence="2">2.7.7.65</ecNumber>
    </recommendedName>
</protein>
<evidence type="ECO:0000259" key="10">
    <source>
        <dbReference type="PROSITE" id="PS50885"/>
    </source>
</evidence>
<evidence type="ECO:0000256" key="9">
    <source>
        <dbReference type="SAM" id="Phobius"/>
    </source>
</evidence>
<dbReference type="NCBIfam" id="TIGR00254">
    <property type="entry name" value="GGDEF"/>
    <property type="match status" value="1"/>
</dbReference>
<name>A0A3B9IG24_9PROT</name>
<dbReference type="InterPro" id="IPR050469">
    <property type="entry name" value="Diguanylate_Cyclase"/>
</dbReference>
<dbReference type="AlphaFoldDB" id="A0A3B9IG24"/>
<dbReference type="CDD" id="cd01949">
    <property type="entry name" value="GGDEF"/>
    <property type="match status" value="1"/>
</dbReference>
<keyword evidence="8" id="KW-0175">Coiled coil</keyword>
<dbReference type="SUPFAM" id="SSF103190">
    <property type="entry name" value="Sensory domain-like"/>
    <property type="match status" value="1"/>
</dbReference>
<dbReference type="PROSITE" id="PS50885">
    <property type="entry name" value="HAMP"/>
    <property type="match status" value="1"/>
</dbReference>
<evidence type="ECO:0000256" key="4">
    <source>
        <dbReference type="ARBA" id="ARBA00022692"/>
    </source>
</evidence>
<dbReference type="InterPro" id="IPR033479">
    <property type="entry name" value="dCache_1"/>
</dbReference>
<evidence type="ECO:0000259" key="11">
    <source>
        <dbReference type="PROSITE" id="PS50887"/>
    </source>
</evidence>
<evidence type="ECO:0000256" key="8">
    <source>
        <dbReference type="SAM" id="Coils"/>
    </source>
</evidence>
<evidence type="ECO:0000256" key="1">
    <source>
        <dbReference type="ARBA" id="ARBA00004651"/>
    </source>
</evidence>
<evidence type="ECO:0000313" key="13">
    <source>
        <dbReference type="Proteomes" id="UP000257706"/>
    </source>
</evidence>